<proteinExistence type="predicted"/>
<accession>A0A1R1XXB9</accession>
<keyword evidence="3" id="KW-1185">Reference proteome</keyword>
<comment type="caution">
    <text evidence="1">The sequence shown here is derived from an EMBL/GenBank/DDBJ whole genome shotgun (WGS) entry which is preliminary data.</text>
</comment>
<organism evidence="1 3">
    <name type="scientific">Smittium culicis</name>
    <dbReference type="NCBI Taxonomy" id="133412"/>
    <lineage>
        <taxon>Eukaryota</taxon>
        <taxon>Fungi</taxon>
        <taxon>Fungi incertae sedis</taxon>
        <taxon>Zoopagomycota</taxon>
        <taxon>Kickxellomycotina</taxon>
        <taxon>Harpellomycetes</taxon>
        <taxon>Harpellales</taxon>
        <taxon>Legeriomycetaceae</taxon>
        <taxon>Smittium</taxon>
    </lineage>
</organism>
<protein>
    <submittedName>
        <fullName evidence="1">Uncharacterized protein</fullName>
    </submittedName>
</protein>
<evidence type="ECO:0000313" key="3">
    <source>
        <dbReference type="Proteomes" id="UP000187283"/>
    </source>
</evidence>
<dbReference type="EMBL" id="LSSN01001523">
    <property type="protein sequence ID" value="OMJ19322.1"/>
    <property type="molecule type" value="Genomic_DNA"/>
</dbReference>
<evidence type="ECO:0000313" key="1">
    <source>
        <dbReference type="EMBL" id="OMJ19322.1"/>
    </source>
</evidence>
<name>A0A1R1XXB9_9FUNG</name>
<dbReference type="Proteomes" id="UP000187283">
    <property type="component" value="Unassembled WGS sequence"/>
</dbReference>
<sequence>MADVHESSNFLQVPRKMFYSESNSADISTTSSISATRSKPRSVFSDIFKLSPSLLKRNSNSSKSILSDSIIIVNKYCNSSNSIGTFRKSVDDSIGSSELSLCTNEEADSKSIKSQFNDLKGKIGNFIAPKSSARKFLSTSNLADSYYSRSIKDTSYEPLFNGSAISSDCWSSEESFTNDYYRSSISINQSKEQPTLKQLMQRDLPELPKPSRYYDKDCIYSDNTKTGVGKAPTADLATHNFSELSNVAGSSSSIKSFRVKSESMFSSVIKNINKKKDLVVSKSKNSTKDIMKSFKSKFT</sequence>
<gene>
    <name evidence="2" type="ORF">AYI70_g2641</name>
    <name evidence="1" type="ORF">AYI70_g4808</name>
</gene>
<dbReference type="EMBL" id="LSSN01000674">
    <property type="protein sequence ID" value="OMJ22794.1"/>
    <property type="molecule type" value="Genomic_DNA"/>
</dbReference>
<dbReference type="AlphaFoldDB" id="A0A1R1XXB9"/>
<evidence type="ECO:0000313" key="2">
    <source>
        <dbReference type="EMBL" id="OMJ22794.1"/>
    </source>
</evidence>
<reference evidence="1 3" key="1">
    <citation type="submission" date="2017-01" db="EMBL/GenBank/DDBJ databases">
        <authorList>
            <person name="Mah S.A."/>
            <person name="Swanson W.J."/>
            <person name="Moy G.W."/>
            <person name="Vacquier V.D."/>
        </authorList>
    </citation>
    <scope>NUCLEOTIDE SEQUENCE [LARGE SCALE GENOMIC DNA]</scope>
    <source>
        <strain evidence="1 3">GSMNP</strain>
    </source>
</reference>
<dbReference type="OrthoDB" id="5662393at2759"/>